<feature type="non-terminal residue" evidence="1">
    <location>
        <position position="102"/>
    </location>
</feature>
<feature type="non-terminal residue" evidence="1">
    <location>
        <position position="1"/>
    </location>
</feature>
<reference evidence="1 2" key="1">
    <citation type="journal article" date="2021" name="Nat. Plants">
        <title>The Taxus genome provides insights into paclitaxel biosynthesis.</title>
        <authorList>
            <person name="Xiong X."/>
            <person name="Gou J."/>
            <person name="Liao Q."/>
            <person name="Li Y."/>
            <person name="Zhou Q."/>
            <person name="Bi G."/>
            <person name="Li C."/>
            <person name="Du R."/>
            <person name="Wang X."/>
            <person name="Sun T."/>
            <person name="Guo L."/>
            <person name="Liang H."/>
            <person name="Lu P."/>
            <person name="Wu Y."/>
            <person name="Zhang Z."/>
            <person name="Ro D.K."/>
            <person name="Shang Y."/>
            <person name="Huang S."/>
            <person name="Yan J."/>
        </authorList>
    </citation>
    <scope>NUCLEOTIDE SEQUENCE [LARGE SCALE GENOMIC DNA]</scope>
    <source>
        <strain evidence="1">Ta-2019</strain>
    </source>
</reference>
<evidence type="ECO:0000313" key="2">
    <source>
        <dbReference type="Proteomes" id="UP000824469"/>
    </source>
</evidence>
<dbReference type="AlphaFoldDB" id="A0AA38CVE3"/>
<organism evidence="1 2">
    <name type="scientific">Taxus chinensis</name>
    <name type="common">Chinese yew</name>
    <name type="synonym">Taxus wallichiana var. chinensis</name>
    <dbReference type="NCBI Taxonomy" id="29808"/>
    <lineage>
        <taxon>Eukaryota</taxon>
        <taxon>Viridiplantae</taxon>
        <taxon>Streptophyta</taxon>
        <taxon>Embryophyta</taxon>
        <taxon>Tracheophyta</taxon>
        <taxon>Spermatophyta</taxon>
        <taxon>Pinopsida</taxon>
        <taxon>Pinidae</taxon>
        <taxon>Conifers II</taxon>
        <taxon>Cupressales</taxon>
        <taxon>Taxaceae</taxon>
        <taxon>Taxus</taxon>
    </lineage>
</organism>
<keyword evidence="2" id="KW-1185">Reference proteome</keyword>
<protein>
    <submittedName>
        <fullName evidence="1">Uncharacterized protein</fullName>
    </submittedName>
</protein>
<gene>
    <name evidence="1" type="ORF">KI387_008142</name>
</gene>
<sequence>QPSTKNKRKSHSNKLFETLIEEQNEKHVDKITYPFEYNKELPQEVDLTLPPDPTRMEDASKMLIEETVSVNIGSEDLPRMIKLGASLLAQEQKTFVEILREY</sequence>
<dbReference type="EMBL" id="JAHRHJ020000008">
    <property type="protein sequence ID" value="KAH9303738.1"/>
    <property type="molecule type" value="Genomic_DNA"/>
</dbReference>
<name>A0AA38CVE3_TAXCH</name>
<accession>A0AA38CVE3</accession>
<evidence type="ECO:0000313" key="1">
    <source>
        <dbReference type="EMBL" id="KAH9303738.1"/>
    </source>
</evidence>
<comment type="caution">
    <text evidence="1">The sequence shown here is derived from an EMBL/GenBank/DDBJ whole genome shotgun (WGS) entry which is preliminary data.</text>
</comment>
<proteinExistence type="predicted"/>
<dbReference type="Proteomes" id="UP000824469">
    <property type="component" value="Unassembled WGS sequence"/>
</dbReference>